<evidence type="ECO:0000313" key="2">
    <source>
        <dbReference type="Proteomes" id="UP000297225"/>
    </source>
</evidence>
<organism evidence="1 2">
    <name type="scientific">Porphyromonas levii</name>
    <dbReference type="NCBI Taxonomy" id="28114"/>
    <lineage>
        <taxon>Bacteria</taxon>
        <taxon>Pseudomonadati</taxon>
        <taxon>Bacteroidota</taxon>
        <taxon>Bacteroidia</taxon>
        <taxon>Bacteroidales</taxon>
        <taxon>Porphyromonadaceae</taxon>
        <taxon>Porphyromonas</taxon>
    </lineage>
</organism>
<keyword evidence="2" id="KW-1185">Reference proteome</keyword>
<dbReference type="RefSeq" id="WP_018358193.1">
    <property type="nucleotide sequence ID" value="NZ_CP197400.1"/>
</dbReference>
<dbReference type="OrthoDB" id="1012461at2"/>
<dbReference type="EMBL" id="SPNC01000003">
    <property type="protein sequence ID" value="TFH97347.1"/>
    <property type="molecule type" value="Genomic_DNA"/>
</dbReference>
<gene>
    <name evidence="1" type="ORF">E4P47_00430</name>
</gene>
<accession>A0A4Y8WS88</accession>
<dbReference type="AlphaFoldDB" id="A0A4Y8WS88"/>
<dbReference type="GeneID" id="66797718"/>
<protein>
    <submittedName>
        <fullName evidence="1">Uncharacterized protein</fullName>
    </submittedName>
</protein>
<sequence>MGIINIINDECMTLVQGVDGLFLCEESWVAQRRRSYSSCSKVLDNDAANVQHESNDTECLHSKNS</sequence>
<comment type="caution">
    <text evidence="1">The sequence shown here is derived from an EMBL/GenBank/DDBJ whole genome shotgun (WGS) entry which is preliminary data.</text>
</comment>
<proteinExistence type="predicted"/>
<name>A0A4Y8WS88_9PORP</name>
<evidence type="ECO:0000313" key="1">
    <source>
        <dbReference type="EMBL" id="TFH97347.1"/>
    </source>
</evidence>
<dbReference type="Proteomes" id="UP000297225">
    <property type="component" value="Unassembled WGS sequence"/>
</dbReference>
<reference evidence="1 2" key="1">
    <citation type="submission" date="2019-03" db="EMBL/GenBank/DDBJ databases">
        <title>Porphyromonas levii Isolated from the Uterus of Dairy Cows.</title>
        <authorList>
            <person name="Francis A.M."/>
        </authorList>
    </citation>
    <scope>NUCLEOTIDE SEQUENCE [LARGE SCALE GENOMIC DNA]</scope>
    <source>
        <strain evidence="1 2">AF5678</strain>
    </source>
</reference>